<feature type="domain" description="Amidase" evidence="1">
    <location>
        <begin position="43"/>
        <end position="405"/>
    </location>
</feature>
<evidence type="ECO:0000313" key="2">
    <source>
        <dbReference type="EMBL" id="PPK71123.1"/>
    </source>
</evidence>
<reference evidence="2 3" key="1">
    <citation type="submission" date="2018-02" db="EMBL/GenBank/DDBJ databases">
        <title>Genomic Encyclopedia of Archaeal and Bacterial Type Strains, Phase II (KMG-II): from individual species to whole genera.</title>
        <authorList>
            <person name="Goeker M."/>
        </authorList>
    </citation>
    <scope>NUCLEOTIDE SEQUENCE [LARGE SCALE GENOMIC DNA]</scope>
    <source>
        <strain evidence="2 3">YU 961-1</strain>
    </source>
</reference>
<dbReference type="Proteomes" id="UP000239203">
    <property type="component" value="Unassembled WGS sequence"/>
</dbReference>
<dbReference type="SUPFAM" id="SSF75304">
    <property type="entry name" value="Amidase signature (AS) enzymes"/>
    <property type="match status" value="1"/>
</dbReference>
<evidence type="ECO:0000259" key="1">
    <source>
        <dbReference type="Pfam" id="PF01425"/>
    </source>
</evidence>
<organism evidence="2 3">
    <name type="scientific">Actinokineospora auranticolor</name>
    <dbReference type="NCBI Taxonomy" id="155976"/>
    <lineage>
        <taxon>Bacteria</taxon>
        <taxon>Bacillati</taxon>
        <taxon>Actinomycetota</taxon>
        <taxon>Actinomycetes</taxon>
        <taxon>Pseudonocardiales</taxon>
        <taxon>Pseudonocardiaceae</taxon>
        <taxon>Actinokineospora</taxon>
    </lineage>
</organism>
<dbReference type="AlphaFoldDB" id="A0A2S6H0W6"/>
<dbReference type="InterPro" id="IPR036928">
    <property type="entry name" value="AS_sf"/>
</dbReference>
<comment type="caution">
    <text evidence="2">The sequence shown here is derived from an EMBL/GenBank/DDBJ whole genome shotgun (WGS) entry which is preliminary data.</text>
</comment>
<evidence type="ECO:0000313" key="3">
    <source>
        <dbReference type="Proteomes" id="UP000239203"/>
    </source>
</evidence>
<dbReference type="PANTHER" id="PTHR11895">
    <property type="entry name" value="TRANSAMIDASE"/>
    <property type="match status" value="1"/>
</dbReference>
<dbReference type="InterPro" id="IPR000120">
    <property type="entry name" value="Amidase"/>
</dbReference>
<accession>A0A2S6H0W6</accession>
<dbReference type="InterPro" id="IPR023631">
    <property type="entry name" value="Amidase_dom"/>
</dbReference>
<sequence>MVAGWWDLDGAERARRVGEAAAQARGSAHGDWIEVAKDLAPGEGVLAGIPFSVKDNIDVRGFPTTAGSRLIDDSPAAVDAAVVSALRDAGAVVLGKTNLHELAFGITSNNAAFGPVRNPADPTRSAGGSSGGSAVGVALGVVPFALGTDTGGSVTIPAAYCGVVGFRPTTGRYPGDGVVNLSTSRDTIGIHAHAVLDVRVLDEIITGDRGAPASLEGLRIGLPRHRFLDLEPEIADRAATAVAALERAGAVLVDVELDDDVSGDDLVFHETPRLLARRTGIAPAKWPKHIASPDVRAIIARILDSPITADAYEAARAARWRLRRDYSDLFDQVDLLAYPTSPVLPPLLGQDDTITLNGRELPVFPTVTRNVSPGTVAGLPMISLPVSATAGICLESRPFTDARLLGVAEVVQSLLS</sequence>
<keyword evidence="3" id="KW-1185">Reference proteome</keyword>
<dbReference type="GO" id="GO:0003824">
    <property type="term" value="F:catalytic activity"/>
    <property type="evidence" value="ECO:0007669"/>
    <property type="project" value="InterPro"/>
</dbReference>
<name>A0A2S6H0W6_9PSEU</name>
<dbReference type="OrthoDB" id="182039at2"/>
<dbReference type="EMBL" id="PTIX01000001">
    <property type="protein sequence ID" value="PPK71123.1"/>
    <property type="molecule type" value="Genomic_DNA"/>
</dbReference>
<gene>
    <name evidence="2" type="ORF">CLV40_101312</name>
</gene>
<proteinExistence type="predicted"/>
<dbReference type="Gene3D" id="3.90.1300.10">
    <property type="entry name" value="Amidase signature (AS) domain"/>
    <property type="match status" value="1"/>
</dbReference>
<dbReference type="PANTHER" id="PTHR11895:SF151">
    <property type="entry name" value="GLUTAMYL-TRNA(GLN) AMIDOTRANSFERASE SUBUNIT A"/>
    <property type="match status" value="1"/>
</dbReference>
<dbReference type="Pfam" id="PF01425">
    <property type="entry name" value="Amidase"/>
    <property type="match status" value="1"/>
</dbReference>
<protein>
    <submittedName>
        <fullName evidence="2">Mandelamide amidase</fullName>
    </submittedName>
</protein>